<feature type="region of interest" description="Disordered" evidence="4">
    <location>
        <begin position="1785"/>
        <end position="1885"/>
    </location>
</feature>
<dbReference type="SUPFAM" id="SSF143575">
    <property type="entry name" value="GAS2 domain-like"/>
    <property type="match status" value="1"/>
</dbReference>
<feature type="domain" description="GAR" evidence="5">
    <location>
        <begin position="1678"/>
        <end position="1756"/>
    </location>
</feature>
<name>A0A0D7B4E2_9AGAR</name>
<dbReference type="PANTHER" id="PTHR45615:SF40">
    <property type="entry name" value="MYOSIN HEAVY CHAIN, NON-MUSCLE"/>
    <property type="match status" value="1"/>
</dbReference>
<feature type="compositionally biased region" description="Low complexity" evidence="4">
    <location>
        <begin position="1624"/>
        <end position="1645"/>
    </location>
</feature>
<feature type="compositionally biased region" description="Low complexity" evidence="4">
    <location>
        <begin position="1547"/>
        <end position="1561"/>
    </location>
</feature>
<evidence type="ECO:0000313" key="7">
    <source>
        <dbReference type="Proteomes" id="UP000054007"/>
    </source>
</evidence>
<dbReference type="GO" id="GO:0008017">
    <property type="term" value="F:microtubule binding"/>
    <property type="evidence" value="ECO:0007669"/>
    <property type="project" value="InterPro"/>
</dbReference>
<keyword evidence="2" id="KW-0963">Cytoplasm</keyword>
<comment type="subcellular location">
    <subcellularLocation>
        <location evidence="1">Cytoplasm</location>
        <location evidence="1">Cytoskeleton</location>
    </subcellularLocation>
</comment>
<dbReference type="PANTHER" id="PTHR45615">
    <property type="entry name" value="MYOSIN HEAVY CHAIN, NON-MUSCLE"/>
    <property type="match status" value="1"/>
</dbReference>
<feature type="region of interest" description="Disordered" evidence="4">
    <location>
        <begin position="1080"/>
        <end position="1112"/>
    </location>
</feature>
<feature type="compositionally biased region" description="Low complexity" evidence="4">
    <location>
        <begin position="1522"/>
        <end position="1535"/>
    </location>
</feature>
<evidence type="ECO:0000256" key="1">
    <source>
        <dbReference type="ARBA" id="ARBA00004245"/>
    </source>
</evidence>
<dbReference type="GO" id="GO:0032982">
    <property type="term" value="C:myosin filament"/>
    <property type="evidence" value="ECO:0007669"/>
    <property type="project" value="TreeGrafter"/>
</dbReference>
<feature type="compositionally biased region" description="Low complexity" evidence="4">
    <location>
        <begin position="1470"/>
        <end position="1506"/>
    </location>
</feature>
<evidence type="ECO:0000256" key="3">
    <source>
        <dbReference type="ARBA" id="ARBA00023212"/>
    </source>
</evidence>
<feature type="region of interest" description="Disordered" evidence="4">
    <location>
        <begin position="1458"/>
        <end position="1670"/>
    </location>
</feature>
<keyword evidence="3" id="KW-0206">Cytoskeleton</keyword>
<feature type="compositionally biased region" description="Low complexity" evidence="4">
    <location>
        <begin position="1810"/>
        <end position="1833"/>
    </location>
</feature>
<proteinExistence type="predicted"/>
<sequence length="1885" mass="209374">MASVPSPLVIAPREPAGTVASQEAHGDQRPPRSPTKQATSPTDAEALESAQVIELQTFIERKAWIEEKIKFLEKLPPIEVFVGIEALRTSAEEVPGLPTRAQLQQWLVEHDIIEKETEIFDTGELKKLRKFTRAATQRNLSPEDTDLIELTLTTIYELDKLLHLLRDRSESYDLLGVRLSWEECRIASWVSRRTLIDDLKTFLTTRARWAPNVYETTAAAAGDAAGVSSLRRRGSAASLVSITSEVLPQPGFSRTARFTHAESLSRDSAHYGARVSTLRHGTITTAGKHLDKLIENSRRAVPDELLDEQDRLEEMGIGQMENIGKFVMNVVMQWRKADEIYVETIKDQTSARALLDEIIAASEQHPIPRLSSSFTSRIDTIRKRLILRGDPAARGSVFPCPVHPLFPEQDPFNTSLVQTLSSEVRTALLAMKEAEAAATKYRAASEAVKTFEGLVETGATITTQLDDILKRLTNGVSADNGDGSPPDLSSDACLHPMAHSVFLALLPSIFKELDEVNQRTALLLRQVPASMLKLTAPGIDSAFKQDGLKVFEDLKAKVDSAASLRADLTARVTTLREARRLNSLIDGRIKDAEALLKEVEIAMLKHRWQPTTHLISNSNGAPPTPDSPPTIPLPALASDVDFQEQFEDLSASVKDTIKKPFATLSDSLQPNLKASLQQSLGDLIKLLEDGKQATITLASIKAQAANMSTLQSEVDAWRMRIEDLRMQFDTIMDDTLEQDAFLKLERQLTDSHLSIRQDVMVFVDSLPSRVRFVDVSPHSHSRSPPTPRRKSSDSHPLPFTLRSLDDAVRHDCNDYAMRLNGDLRVLETKMSHLQLARLARDADESVAASRAALAAGTADLANFKAALDDTPSGVDMLSSLALLAEQLDERVQSSRSAVNQCLSKTKDVLKRMGDSPGVHDVTVHEQLYLARVRKQEDAELHLAGWEEQVRQFRQVLDLAMHAEEQRREQERLASEKALREEAERKAEQERLRLEEEERQRREAEEERLRALEAQEAEDQRAAAEAARLAEYERLRLVEEERVRLEQERAKAEEERIKAEQERLERERMEREAMQAKLKEAEAALAAERQAQAERQAEADRAAERMAAEAAKRKAEQEELARVERAKQAEEARLKAQQMAEDARLAAEAAAQRAEEEERAKLERRRLVEEERLKVEQERMQEEQERLRVEQERQRREAQEREAMQVRLKEAEDALSAERLAQLGRQAEADRIAEQLKARLAAEVEVQTSSSLVPQHDAEDVFGLKVSTSSPQQHKSQEIVDLQVCILNLRRRIRALSLSSRSRPSSQNSLLPNAEEVEKLSNEFASICEAVAQLPSTVDDQSAQVELESLRHEVEISVDFIERLRLLLAFATAVTMSDNALSDLLEHIDSYPDPPIGILASTFQEDLTALPEQQMASRFAFTKEAIDTLEKSLKPVSEDPRAVAERDRVVQTWNELKDMAQDRMSGRKSRPSSVISSVTSSGRVSRASLSSMASSNSRRDSLSSMPSTPKLAPPHKKSGSYASLSMGRSSRGGRLSVPAPAPARRVLSSTSDRSSSRMSMSSVGTPPGSRSASHGSVYTGTTFASRQRTNNLTPSDALSPRRPSVGSSLRPRNLGASTSRPGARSPSVLSDVSSTSNMSNVTNATNARSTGSWSRASRMSLPRSTPPKRSIPRKAYVANPKSKLDVAVGEVVNNLPVEINIEGVSGSWKDRSGKYWIGDQDPRLCFCRILRSQTVMVRVGGGWQELSRFIRGHCAERFRVMPESPKAHREDRWISSATLLEAAEIAEGSPPRGPRTPEPSQSPFLPSFVLSTPGHSPHSIGSSPSSKGSPLTPLQFMRRADPEASFSPRPSTPSKTPSISRARGTSMFGMPQTPQTPKTPTPVWRP</sequence>
<evidence type="ECO:0000256" key="4">
    <source>
        <dbReference type="SAM" id="MobiDB-lite"/>
    </source>
</evidence>
<feature type="compositionally biased region" description="Low complexity" evidence="4">
    <location>
        <begin position="1844"/>
        <end position="1860"/>
    </location>
</feature>
<dbReference type="InterPro" id="IPR003108">
    <property type="entry name" value="GAR_dom"/>
</dbReference>
<protein>
    <recommendedName>
        <fullName evidence="5">GAR domain-containing protein</fullName>
    </recommendedName>
</protein>
<keyword evidence="7" id="KW-1185">Reference proteome</keyword>
<reference evidence="6 7" key="1">
    <citation type="journal article" date="2015" name="Fungal Genet. Biol.">
        <title>Evolution of novel wood decay mechanisms in Agaricales revealed by the genome sequences of Fistulina hepatica and Cylindrobasidium torrendii.</title>
        <authorList>
            <person name="Floudas D."/>
            <person name="Held B.W."/>
            <person name="Riley R."/>
            <person name="Nagy L.G."/>
            <person name="Koehler G."/>
            <person name="Ransdell A.S."/>
            <person name="Younus H."/>
            <person name="Chow J."/>
            <person name="Chiniquy J."/>
            <person name="Lipzen A."/>
            <person name="Tritt A."/>
            <person name="Sun H."/>
            <person name="Haridas S."/>
            <person name="LaButti K."/>
            <person name="Ohm R.A."/>
            <person name="Kues U."/>
            <person name="Blanchette R.A."/>
            <person name="Grigoriev I.V."/>
            <person name="Minto R.E."/>
            <person name="Hibbett D.S."/>
        </authorList>
    </citation>
    <scope>NUCLEOTIDE SEQUENCE [LARGE SCALE GENOMIC DNA]</scope>
    <source>
        <strain evidence="6 7">FP15055 ss-10</strain>
    </source>
</reference>
<dbReference type="EMBL" id="KN880590">
    <property type="protein sequence ID" value="KIY65438.1"/>
    <property type="molecule type" value="Genomic_DNA"/>
</dbReference>
<feature type="compositionally biased region" description="Polar residues" evidence="4">
    <location>
        <begin position="1567"/>
        <end position="1595"/>
    </location>
</feature>
<feature type="compositionally biased region" description="Polar residues" evidence="4">
    <location>
        <begin position="1646"/>
        <end position="1656"/>
    </location>
</feature>
<dbReference type="SMART" id="SM00243">
    <property type="entry name" value="GAS2"/>
    <property type="match status" value="1"/>
</dbReference>
<dbReference type="GO" id="GO:0051015">
    <property type="term" value="F:actin filament binding"/>
    <property type="evidence" value="ECO:0007669"/>
    <property type="project" value="TreeGrafter"/>
</dbReference>
<evidence type="ECO:0000259" key="5">
    <source>
        <dbReference type="PROSITE" id="PS51460"/>
    </source>
</evidence>
<dbReference type="OrthoDB" id="10017054at2759"/>
<feature type="region of interest" description="Disordered" evidence="4">
    <location>
        <begin position="1"/>
        <end position="44"/>
    </location>
</feature>
<feature type="compositionally biased region" description="Pro residues" evidence="4">
    <location>
        <begin position="1876"/>
        <end position="1885"/>
    </location>
</feature>
<gene>
    <name evidence="6" type="ORF">CYLTODRAFT_424345</name>
</gene>
<feature type="compositionally biased region" description="Basic and acidic residues" evidence="4">
    <location>
        <begin position="1090"/>
        <end position="1112"/>
    </location>
</feature>
<dbReference type="InterPro" id="IPR036534">
    <property type="entry name" value="GAR_dom_sf"/>
</dbReference>
<dbReference type="GO" id="GO:0000146">
    <property type="term" value="F:microfilament motor activity"/>
    <property type="evidence" value="ECO:0007669"/>
    <property type="project" value="TreeGrafter"/>
</dbReference>
<dbReference type="GO" id="GO:0016460">
    <property type="term" value="C:myosin II complex"/>
    <property type="evidence" value="ECO:0007669"/>
    <property type="project" value="TreeGrafter"/>
</dbReference>
<dbReference type="PROSITE" id="PS51460">
    <property type="entry name" value="GAR"/>
    <property type="match status" value="1"/>
</dbReference>
<dbReference type="Proteomes" id="UP000054007">
    <property type="component" value="Unassembled WGS sequence"/>
</dbReference>
<evidence type="ECO:0000313" key="6">
    <source>
        <dbReference type="EMBL" id="KIY65438.1"/>
    </source>
</evidence>
<evidence type="ECO:0000256" key="2">
    <source>
        <dbReference type="ARBA" id="ARBA00022490"/>
    </source>
</evidence>
<organism evidence="6 7">
    <name type="scientific">Cylindrobasidium torrendii FP15055 ss-10</name>
    <dbReference type="NCBI Taxonomy" id="1314674"/>
    <lineage>
        <taxon>Eukaryota</taxon>
        <taxon>Fungi</taxon>
        <taxon>Dikarya</taxon>
        <taxon>Basidiomycota</taxon>
        <taxon>Agaricomycotina</taxon>
        <taxon>Agaricomycetes</taxon>
        <taxon>Agaricomycetidae</taxon>
        <taxon>Agaricales</taxon>
        <taxon>Marasmiineae</taxon>
        <taxon>Physalacriaceae</taxon>
        <taxon>Cylindrobasidium</taxon>
    </lineage>
</organism>
<dbReference type="GO" id="GO:0005737">
    <property type="term" value="C:cytoplasm"/>
    <property type="evidence" value="ECO:0007669"/>
    <property type="project" value="TreeGrafter"/>
</dbReference>
<dbReference type="Pfam" id="PF02187">
    <property type="entry name" value="GAS2"/>
    <property type="match status" value="1"/>
</dbReference>
<dbReference type="Gene3D" id="3.30.920.20">
    <property type="entry name" value="Gas2-like domain"/>
    <property type="match status" value="1"/>
</dbReference>
<feature type="region of interest" description="Disordered" evidence="4">
    <location>
        <begin position="774"/>
        <end position="797"/>
    </location>
</feature>
<accession>A0A0D7B4E2</accession>
<dbReference type="STRING" id="1314674.A0A0D7B4E2"/>